<sequence length="750" mass="83550">MASTSDKVIPQGGVTPETGGYQNQNPGVYPHASTTYPYPNPPYQHNTQYSIHPPMAPQQPPQQAPNIQPDQVRVVPFHASVSALNKSTTLAVILCVPILGLLGLHHFYLNRPYFGVIYAFTLGLCGLGWLIDWFRIKSLVRKCNQETREAQINGYQLYSPMYHGPLTKISLCDAYMLWLPPIGLLGFYQYYLGRKRYGIFHTLTLGRCGLGWLLDFCRLPAMVRKANANIAMMKKGIRVEDPPYSVCDAYTLAFPLGIFGLHHFYLGNTRRGVLFLCTVGVFGLGWLADLFQMPLIVSEANKNRELNQRLVNATANNETSTIHTTVVVTSANSGYTNGPGDARGQVLGGEAVGAVGGINEPPPVYRPEAGEGESVMIVASDGSMGAQGYGQNASSSPAETKEMKDIVVDRSKMTQVEVPDMQTAHRQFHEQEDRDRSNMPQYTDEVYLTPSHTAQDRKFGLATFLSLPFWGLFGAHHFYLRRKFFGTVYAFTLGLFGFGWFIDWCRIGALVRRCNQDTSEARAKGHWLHSKKYPGYLTDKTLLDAIILWLPPFGVFGLYHFYLGRKRYGTFQACSAGFFLFGWLMDIFRLSYMVEKANTDVKLMKKGVRVGEDPYKTSDAYLLAFPLGFLGLHHFYMGNKSRGILYLCTFGVFGFGWITDLIQMPMIVRDANKKLKLNIRLQNALTQGQPQTNVLVMTTIPATNTGFVAGPVEGHPGQDPSMVPGATVNLPEPPPAYRENASAGETVIHE</sequence>
<keyword evidence="10" id="KW-1185">Reference proteome</keyword>
<feature type="transmembrane region" description="Helical" evidence="7">
    <location>
        <begin position="643"/>
        <end position="668"/>
    </location>
</feature>
<evidence type="ECO:0000256" key="4">
    <source>
        <dbReference type="ARBA" id="ARBA00022989"/>
    </source>
</evidence>
<feature type="transmembrane region" description="Helical" evidence="7">
    <location>
        <begin position="620"/>
        <end position="637"/>
    </location>
</feature>
<comment type="similarity">
    <text evidence="2">Belongs to the TM2 family.</text>
</comment>
<dbReference type="Pfam" id="PF05154">
    <property type="entry name" value="TM2"/>
    <property type="match status" value="5"/>
</dbReference>
<protein>
    <recommendedName>
        <fullName evidence="8">TM2 domain-containing protein</fullName>
    </recommendedName>
</protein>
<evidence type="ECO:0000256" key="2">
    <source>
        <dbReference type="ARBA" id="ARBA00008284"/>
    </source>
</evidence>
<feature type="domain" description="TM2" evidence="8">
    <location>
        <begin position="620"/>
        <end position="662"/>
    </location>
</feature>
<feature type="domain" description="TM2" evidence="8">
    <location>
        <begin position="85"/>
        <end position="134"/>
    </location>
</feature>
<dbReference type="AlphaFoldDB" id="A0A7M7ST02"/>
<dbReference type="InterPro" id="IPR007829">
    <property type="entry name" value="TM2"/>
</dbReference>
<dbReference type="PANTHER" id="PTHR21016:SF25">
    <property type="entry name" value="TM2 DOMAIN-CONTAINING PROTEIN DDB_G0277895-RELATED"/>
    <property type="match status" value="1"/>
</dbReference>
<feature type="transmembrane region" description="Helical" evidence="7">
    <location>
        <begin position="90"/>
        <end position="109"/>
    </location>
</feature>
<evidence type="ECO:0000313" key="10">
    <source>
        <dbReference type="Proteomes" id="UP000007110"/>
    </source>
</evidence>
<feature type="transmembrane region" description="Helical" evidence="7">
    <location>
        <begin position="115"/>
        <end position="134"/>
    </location>
</feature>
<evidence type="ECO:0000256" key="6">
    <source>
        <dbReference type="SAM" id="MobiDB-lite"/>
    </source>
</evidence>
<feature type="transmembrane region" description="Helical" evidence="7">
    <location>
        <begin position="484"/>
        <end position="502"/>
    </location>
</feature>
<dbReference type="EnsemblMetazoa" id="XM_030973372">
    <property type="protein sequence ID" value="XP_030829232"/>
    <property type="gene ID" value="LOC100891338"/>
</dbReference>
<feature type="domain" description="TM2" evidence="8">
    <location>
        <begin position="244"/>
        <end position="291"/>
    </location>
</feature>
<dbReference type="InterPro" id="IPR050932">
    <property type="entry name" value="TM2D1-3-like"/>
</dbReference>
<feature type="transmembrane region" description="Helical" evidence="7">
    <location>
        <begin position="541"/>
        <end position="562"/>
    </location>
</feature>
<feature type="domain" description="TM2" evidence="8">
    <location>
        <begin position="456"/>
        <end position="504"/>
    </location>
</feature>
<evidence type="ECO:0000256" key="1">
    <source>
        <dbReference type="ARBA" id="ARBA00004141"/>
    </source>
</evidence>
<feature type="compositionally biased region" description="Polar residues" evidence="6">
    <location>
        <begin position="20"/>
        <end position="35"/>
    </location>
</feature>
<dbReference type="PANTHER" id="PTHR21016">
    <property type="entry name" value="BETA-AMYLOID BINDING PROTEIN-RELATED"/>
    <property type="match status" value="1"/>
</dbReference>
<dbReference type="GO" id="GO:0016020">
    <property type="term" value="C:membrane"/>
    <property type="evidence" value="ECO:0007669"/>
    <property type="project" value="UniProtKB-SubCell"/>
</dbReference>
<keyword evidence="4 7" id="KW-1133">Transmembrane helix</keyword>
<dbReference type="OMA" id="NANIAMM"/>
<feature type="transmembrane region" description="Helical" evidence="7">
    <location>
        <begin position="175"/>
        <end position="192"/>
    </location>
</feature>
<evidence type="ECO:0000313" key="9">
    <source>
        <dbReference type="EnsemblMetazoa" id="XP_030829232"/>
    </source>
</evidence>
<dbReference type="RefSeq" id="XP_030829232.1">
    <property type="nucleotide sequence ID" value="XM_030973372.1"/>
</dbReference>
<feature type="transmembrane region" description="Helical" evidence="7">
    <location>
        <begin position="568"/>
        <end position="588"/>
    </location>
</feature>
<comment type="subcellular location">
    <subcellularLocation>
        <location evidence="1">Membrane</location>
        <topology evidence="1">Multi-pass membrane protein</topology>
    </subcellularLocation>
</comment>
<proteinExistence type="inferred from homology"/>
<organism evidence="9 10">
    <name type="scientific">Strongylocentrotus purpuratus</name>
    <name type="common">Purple sea urchin</name>
    <dbReference type="NCBI Taxonomy" id="7668"/>
    <lineage>
        <taxon>Eukaryota</taxon>
        <taxon>Metazoa</taxon>
        <taxon>Echinodermata</taxon>
        <taxon>Eleutherozoa</taxon>
        <taxon>Echinozoa</taxon>
        <taxon>Echinoidea</taxon>
        <taxon>Euechinoidea</taxon>
        <taxon>Echinacea</taxon>
        <taxon>Camarodonta</taxon>
        <taxon>Echinidea</taxon>
        <taxon>Strongylocentrotidae</taxon>
        <taxon>Strongylocentrotus</taxon>
    </lineage>
</organism>
<evidence type="ECO:0000259" key="8">
    <source>
        <dbReference type="Pfam" id="PF05154"/>
    </source>
</evidence>
<feature type="domain" description="TM2" evidence="8">
    <location>
        <begin position="541"/>
        <end position="588"/>
    </location>
</feature>
<feature type="region of interest" description="Disordered" evidence="6">
    <location>
        <begin position="1"/>
        <end position="35"/>
    </location>
</feature>
<dbReference type="Proteomes" id="UP000007110">
    <property type="component" value="Unassembled WGS sequence"/>
</dbReference>
<evidence type="ECO:0000256" key="3">
    <source>
        <dbReference type="ARBA" id="ARBA00022692"/>
    </source>
</evidence>
<evidence type="ECO:0000256" key="7">
    <source>
        <dbReference type="SAM" id="Phobius"/>
    </source>
</evidence>
<evidence type="ECO:0000256" key="5">
    <source>
        <dbReference type="ARBA" id="ARBA00023136"/>
    </source>
</evidence>
<dbReference type="GeneID" id="100891338"/>
<dbReference type="OrthoDB" id="10262359at2759"/>
<feature type="transmembrane region" description="Helical" evidence="7">
    <location>
        <begin position="272"/>
        <end position="297"/>
    </location>
</feature>
<reference evidence="10" key="1">
    <citation type="submission" date="2015-02" db="EMBL/GenBank/DDBJ databases">
        <title>Genome sequencing for Strongylocentrotus purpuratus.</title>
        <authorList>
            <person name="Murali S."/>
            <person name="Liu Y."/>
            <person name="Vee V."/>
            <person name="English A."/>
            <person name="Wang M."/>
            <person name="Skinner E."/>
            <person name="Han Y."/>
            <person name="Muzny D.M."/>
            <person name="Worley K.C."/>
            <person name="Gibbs R.A."/>
        </authorList>
    </citation>
    <scope>NUCLEOTIDE SEQUENCE</scope>
</reference>
<name>A0A7M7ST02_STRPU</name>
<reference evidence="9" key="2">
    <citation type="submission" date="2021-01" db="UniProtKB">
        <authorList>
            <consortium name="EnsemblMetazoa"/>
        </authorList>
    </citation>
    <scope>IDENTIFICATION</scope>
</reference>
<dbReference type="KEGG" id="spu:100891338"/>
<keyword evidence="5 7" id="KW-0472">Membrane</keyword>
<keyword evidence="3 7" id="KW-0812">Transmembrane</keyword>
<feature type="transmembrane region" description="Helical" evidence="7">
    <location>
        <begin position="459"/>
        <end position="478"/>
    </location>
</feature>
<dbReference type="InParanoid" id="A0A7M7ST02"/>
<accession>A0A7M7ST02</accession>